<keyword evidence="3 5" id="KW-1133">Transmembrane helix</keyword>
<dbReference type="GO" id="GO:0005262">
    <property type="term" value="F:calcium channel activity"/>
    <property type="evidence" value="ECO:0007669"/>
    <property type="project" value="TreeGrafter"/>
</dbReference>
<feature type="transmembrane region" description="Helical" evidence="5">
    <location>
        <begin position="274"/>
        <end position="292"/>
    </location>
</feature>
<dbReference type="Gene3D" id="6.10.280.80">
    <property type="entry name" value="NCX, peripheral helical region"/>
    <property type="match status" value="1"/>
</dbReference>
<keyword evidence="4 5" id="KW-0472">Membrane</keyword>
<dbReference type="GO" id="GO:0008273">
    <property type="term" value="F:calcium, potassium:sodium antiporter activity"/>
    <property type="evidence" value="ECO:0007669"/>
    <property type="project" value="TreeGrafter"/>
</dbReference>
<dbReference type="InterPro" id="IPR044880">
    <property type="entry name" value="NCX_ion-bd_dom_sf"/>
</dbReference>
<dbReference type="Gene3D" id="1.20.1420.30">
    <property type="entry name" value="NCX, central ion-binding region"/>
    <property type="match status" value="1"/>
</dbReference>
<evidence type="ECO:0000256" key="5">
    <source>
        <dbReference type="SAM" id="Phobius"/>
    </source>
</evidence>
<proteinExistence type="predicted"/>
<dbReference type="InterPro" id="IPR004837">
    <property type="entry name" value="NaCa_Exmemb"/>
</dbReference>
<evidence type="ECO:0000256" key="1">
    <source>
        <dbReference type="ARBA" id="ARBA00004141"/>
    </source>
</evidence>
<gene>
    <name evidence="7" type="ORF">JMN32_10855</name>
</gene>
<feature type="transmembrane region" description="Helical" evidence="5">
    <location>
        <begin position="131"/>
        <end position="150"/>
    </location>
</feature>
<dbReference type="PANTHER" id="PTHR10846:SF8">
    <property type="entry name" value="INNER MEMBRANE PROTEIN YRBG"/>
    <property type="match status" value="1"/>
</dbReference>
<dbReference type="AlphaFoldDB" id="A0A937FYF3"/>
<organism evidence="7 8">
    <name type="scientific">Fulvivirga marina</name>
    <dbReference type="NCBI Taxonomy" id="2494733"/>
    <lineage>
        <taxon>Bacteria</taxon>
        <taxon>Pseudomonadati</taxon>
        <taxon>Bacteroidota</taxon>
        <taxon>Cytophagia</taxon>
        <taxon>Cytophagales</taxon>
        <taxon>Fulvivirgaceae</taxon>
        <taxon>Fulvivirga</taxon>
    </lineage>
</organism>
<evidence type="ECO:0000256" key="2">
    <source>
        <dbReference type="ARBA" id="ARBA00022692"/>
    </source>
</evidence>
<dbReference type="GO" id="GO:0005886">
    <property type="term" value="C:plasma membrane"/>
    <property type="evidence" value="ECO:0007669"/>
    <property type="project" value="TreeGrafter"/>
</dbReference>
<dbReference type="EMBL" id="JAEUGD010000042">
    <property type="protein sequence ID" value="MBL6446813.1"/>
    <property type="molecule type" value="Genomic_DNA"/>
</dbReference>
<evidence type="ECO:0000313" key="7">
    <source>
        <dbReference type="EMBL" id="MBL6446813.1"/>
    </source>
</evidence>
<comment type="caution">
    <text evidence="7">The sequence shown here is derived from an EMBL/GenBank/DDBJ whole genome shotgun (WGS) entry which is preliminary data.</text>
</comment>
<evidence type="ECO:0000256" key="3">
    <source>
        <dbReference type="ARBA" id="ARBA00022989"/>
    </source>
</evidence>
<feature type="transmembrane region" description="Helical" evidence="5">
    <location>
        <begin position="210"/>
        <end position="233"/>
    </location>
</feature>
<dbReference type="GO" id="GO:0006874">
    <property type="term" value="P:intracellular calcium ion homeostasis"/>
    <property type="evidence" value="ECO:0007669"/>
    <property type="project" value="TreeGrafter"/>
</dbReference>
<dbReference type="PANTHER" id="PTHR10846">
    <property type="entry name" value="SODIUM/POTASSIUM/CALCIUM EXCHANGER"/>
    <property type="match status" value="1"/>
</dbReference>
<accession>A0A937FYF3</accession>
<feature type="transmembrane region" description="Helical" evidence="5">
    <location>
        <begin position="240"/>
        <end position="262"/>
    </location>
</feature>
<reference evidence="7" key="1">
    <citation type="submission" date="2021-01" db="EMBL/GenBank/DDBJ databases">
        <title>Fulvivirga kasyanovii gen. nov., sp nov., a novel member of the phylum Bacteroidetes isolated from seawater in a mussel farm.</title>
        <authorList>
            <person name="Zhao L.-H."/>
            <person name="Wang Z.-J."/>
        </authorList>
    </citation>
    <scope>NUCLEOTIDE SEQUENCE</scope>
    <source>
        <strain evidence="7">29W222</strain>
    </source>
</reference>
<evidence type="ECO:0000259" key="6">
    <source>
        <dbReference type="Pfam" id="PF01699"/>
    </source>
</evidence>
<dbReference type="NCBIfam" id="TIGR00367">
    <property type="entry name" value="calcium/sodium antiporter"/>
    <property type="match status" value="1"/>
</dbReference>
<sequence>MLLNILMLVVGLFVLIIGGDFLVKGASSIALRAHISPLVVGLTIVAFGTSAPELLISIKAALDGSPDMTMGNVVGSNICNLALVLGVTATIGVIKVNSDSIKIDWPVTMGSSLLLYFVVKEDAAMIKTYEGIIFIVLLVVYTVFIIRKSRKETKARKALEEEMEDVAPSSYIGKDAFSILVGCAGLYFGADWFVGGAKNLALFLGVSERVIGITVLALGTSLPELVTSIVASVKKETDLALGNLMGSNIFNILSILGITSIIKDIHVSGEIIKHDMVAMIGVTLLVLPMMLYKRKMGRVSGAILLAIYIFYTYTVIT</sequence>
<feature type="domain" description="Sodium/calcium exchanger membrane region" evidence="6">
    <location>
        <begin position="177"/>
        <end position="316"/>
    </location>
</feature>
<feature type="transmembrane region" description="Helical" evidence="5">
    <location>
        <begin position="171"/>
        <end position="190"/>
    </location>
</feature>
<dbReference type="InterPro" id="IPR004481">
    <property type="entry name" value="K/Na/Ca-exchanger"/>
</dbReference>
<feature type="transmembrane region" description="Helical" evidence="5">
    <location>
        <begin position="6"/>
        <end position="23"/>
    </location>
</feature>
<protein>
    <submittedName>
        <fullName evidence="7">Calcium/sodium antiporter</fullName>
    </submittedName>
</protein>
<evidence type="ECO:0000313" key="8">
    <source>
        <dbReference type="Proteomes" id="UP000614216"/>
    </source>
</evidence>
<dbReference type="Pfam" id="PF01699">
    <property type="entry name" value="Na_Ca_ex"/>
    <property type="match status" value="2"/>
</dbReference>
<feature type="transmembrane region" description="Helical" evidence="5">
    <location>
        <begin position="35"/>
        <end position="62"/>
    </location>
</feature>
<keyword evidence="8" id="KW-1185">Reference proteome</keyword>
<keyword evidence="2 5" id="KW-0812">Transmembrane</keyword>
<feature type="domain" description="Sodium/calcium exchanger membrane region" evidence="6">
    <location>
        <begin position="5"/>
        <end position="146"/>
    </location>
</feature>
<feature type="transmembrane region" description="Helical" evidence="5">
    <location>
        <begin position="299"/>
        <end position="316"/>
    </location>
</feature>
<comment type="subcellular location">
    <subcellularLocation>
        <location evidence="1">Membrane</location>
        <topology evidence="1">Multi-pass membrane protein</topology>
    </subcellularLocation>
</comment>
<dbReference type="Proteomes" id="UP000614216">
    <property type="component" value="Unassembled WGS sequence"/>
</dbReference>
<name>A0A937FYF3_9BACT</name>
<dbReference type="RefSeq" id="WP_202856357.1">
    <property type="nucleotide sequence ID" value="NZ_JAEUGD010000042.1"/>
</dbReference>
<evidence type="ECO:0000256" key="4">
    <source>
        <dbReference type="ARBA" id="ARBA00023136"/>
    </source>
</evidence>
<feature type="transmembrane region" description="Helical" evidence="5">
    <location>
        <begin position="74"/>
        <end position="94"/>
    </location>
</feature>